<dbReference type="Proteomes" id="UP000292082">
    <property type="component" value="Unassembled WGS sequence"/>
</dbReference>
<dbReference type="InterPro" id="IPR011990">
    <property type="entry name" value="TPR-like_helical_dom_sf"/>
</dbReference>
<feature type="region of interest" description="Disordered" evidence="3">
    <location>
        <begin position="1"/>
        <end position="36"/>
    </location>
</feature>
<feature type="compositionally biased region" description="Basic and acidic residues" evidence="3">
    <location>
        <begin position="22"/>
        <end position="36"/>
    </location>
</feature>
<reference evidence="4 5" key="1">
    <citation type="submission" date="2019-01" db="EMBL/GenBank/DDBJ databases">
        <title>Draft genome sequences of three monokaryotic isolates of the white-rot basidiomycete fungus Dichomitus squalens.</title>
        <authorList>
            <consortium name="DOE Joint Genome Institute"/>
            <person name="Lopez S.C."/>
            <person name="Andreopoulos B."/>
            <person name="Pangilinan J."/>
            <person name="Lipzen A."/>
            <person name="Riley R."/>
            <person name="Ahrendt S."/>
            <person name="Ng V."/>
            <person name="Barry K."/>
            <person name="Daum C."/>
            <person name="Grigoriev I.V."/>
            <person name="Hilden K.S."/>
            <person name="Makela M.R."/>
            <person name="de Vries R.P."/>
        </authorList>
    </citation>
    <scope>NUCLEOTIDE SEQUENCE [LARGE SCALE GENOMIC DNA]</scope>
    <source>
        <strain evidence="4 5">CBS 464.89</strain>
    </source>
</reference>
<dbReference type="PRINTS" id="PR00625">
    <property type="entry name" value="JDOMAIN"/>
</dbReference>
<dbReference type="PROSITE" id="PS50076">
    <property type="entry name" value="DNAJ_2"/>
    <property type="match status" value="1"/>
</dbReference>
<dbReference type="SMART" id="SM00028">
    <property type="entry name" value="TPR"/>
    <property type="match status" value="5"/>
</dbReference>
<dbReference type="InterPro" id="IPR036869">
    <property type="entry name" value="J_dom_sf"/>
</dbReference>
<dbReference type="AlphaFoldDB" id="A0A4Q9P5Y0"/>
<evidence type="ECO:0000256" key="3">
    <source>
        <dbReference type="SAM" id="MobiDB-lite"/>
    </source>
</evidence>
<keyword evidence="5" id="KW-1185">Reference proteome</keyword>
<evidence type="ECO:0000256" key="2">
    <source>
        <dbReference type="ARBA" id="ARBA00022803"/>
    </source>
</evidence>
<dbReference type="CDD" id="cd06257">
    <property type="entry name" value="DnaJ"/>
    <property type="match status" value="1"/>
</dbReference>
<sequence length="503" mass="56807">MHSSEEPPFAFYGAGPSSIPKRKPDERTRAEQVKRDKPEQLWFSANEASAEERYDDALALLTEAIALAPGNASYYVTRAATHMELRHFAAALRDFEVASTKTTYEPSTINHLRIARCRLILGSPSSALLALRDALSLDASNADALQMRRRVTELEGHMDAYKKAMVRKHWRSARNEYESCLSVYAQQDSDAPEYVQCWGVELLIAEGKWDEATKSVDVLLHNAPNDIEVMTLRALVLFLKAESSAALTQVVTVLKLDPDNQKAKALWNRVKDVARQTESGEKALRQSDYETVINSWTNALLVAGEREEEGRGGILRAVLLLNRAEALCKLGKSSEGLKDVQESLKLHPTYSKAFLCRARIMIGLELFETAVVDFRASLEHGEATLSAEERCDIEAELEDAVRQAEEKESTQQDHYAVLGLTSSCTASEIKKAYRMLSLKHHPDKGGIEEKFKQLSSAYEILSDEEKKQAYDATLHRSYRQSWWWTQYNDDSHDYKTNYNYNEA</sequence>
<organism evidence="4 5">
    <name type="scientific">Dichomitus squalens</name>
    <dbReference type="NCBI Taxonomy" id="114155"/>
    <lineage>
        <taxon>Eukaryota</taxon>
        <taxon>Fungi</taxon>
        <taxon>Dikarya</taxon>
        <taxon>Basidiomycota</taxon>
        <taxon>Agaricomycotina</taxon>
        <taxon>Agaricomycetes</taxon>
        <taxon>Polyporales</taxon>
        <taxon>Polyporaceae</taxon>
        <taxon>Dichomitus</taxon>
    </lineage>
</organism>
<evidence type="ECO:0000313" key="4">
    <source>
        <dbReference type="EMBL" id="TBU64383.1"/>
    </source>
</evidence>
<gene>
    <name evidence="4" type="ORF">BD310DRAFT_806122</name>
</gene>
<keyword evidence="2" id="KW-0802">TPR repeat</keyword>
<dbReference type="Gene3D" id="1.25.40.10">
    <property type="entry name" value="Tetratricopeptide repeat domain"/>
    <property type="match status" value="1"/>
</dbReference>
<dbReference type="EMBL" id="ML145086">
    <property type="protein sequence ID" value="TBU64383.1"/>
    <property type="molecule type" value="Genomic_DNA"/>
</dbReference>
<dbReference type="InterPro" id="IPR018253">
    <property type="entry name" value="DnaJ_domain_CS"/>
</dbReference>
<dbReference type="STRING" id="114155.A0A4Q9P5Y0"/>
<protein>
    <submittedName>
        <fullName evidence="4">DnaJ-domain-containing protein</fullName>
    </submittedName>
</protein>
<dbReference type="SUPFAM" id="SSF46565">
    <property type="entry name" value="Chaperone J-domain"/>
    <property type="match status" value="1"/>
</dbReference>
<dbReference type="InterPro" id="IPR001623">
    <property type="entry name" value="DnaJ_domain"/>
</dbReference>
<name>A0A4Q9P5Y0_9APHY</name>
<keyword evidence="1" id="KW-0677">Repeat</keyword>
<evidence type="ECO:0000256" key="1">
    <source>
        <dbReference type="ARBA" id="ARBA00022737"/>
    </source>
</evidence>
<dbReference type="InterPro" id="IPR019734">
    <property type="entry name" value="TPR_rpt"/>
</dbReference>
<dbReference type="SUPFAM" id="SSF48452">
    <property type="entry name" value="TPR-like"/>
    <property type="match status" value="2"/>
</dbReference>
<dbReference type="PROSITE" id="PS00636">
    <property type="entry name" value="DNAJ_1"/>
    <property type="match status" value="1"/>
</dbReference>
<proteinExistence type="predicted"/>
<dbReference type="Gene3D" id="1.10.287.110">
    <property type="entry name" value="DnaJ domain"/>
    <property type="match status" value="1"/>
</dbReference>
<dbReference type="PANTHER" id="PTHR45188:SF2">
    <property type="entry name" value="DNAJ HOMOLOG SUBFAMILY C MEMBER 7"/>
    <property type="match status" value="1"/>
</dbReference>
<dbReference type="SMART" id="SM00271">
    <property type="entry name" value="DnaJ"/>
    <property type="match status" value="1"/>
</dbReference>
<accession>A0A4Q9P5Y0</accession>
<evidence type="ECO:0000313" key="5">
    <source>
        <dbReference type="Proteomes" id="UP000292082"/>
    </source>
</evidence>
<dbReference type="PANTHER" id="PTHR45188">
    <property type="entry name" value="DNAJ PROTEIN P58IPK HOMOLOG"/>
    <property type="match status" value="1"/>
</dbReference>
<dbReference type="Pfam" id="PF00226">
    <property type="entry name" value="DnaJ"/>
    <property type="match status" value="1"/>
</dbReference>